<evidence type="ECO:0000256" key="1">
    <source>
        <dbReference type="ARBA" id="ARBA00009054"/>
    </source>
</evidence>
<accession>A0ABV9KA27</accession>
<dbReference type="PRINTS" id="PR00773">
    <property type="entry name" value="GRPEPROTEIN"/>
</dbReference>
<dbReference type="InterPro" id="IPR000740">
    <property type="entry name" value="GrpE"/>
</dbReference>
<evidence type="ECO:0000256" key="5">
    <source>
        <dbReference type="SAM" id="MobiDB-lite"/>
    </source>
</evidence>
<dbReference type="Proteomes" id="UP001596020">
    <property type="component" value="Unassembled WGS sequence"/>
</dbReference>
<dbReference type="SUPFAM" id="SSF51064">
    <property type="entry name" value="Head domain of nucleotide exchange factor GrpE"/>
    <property type="match status" value="1"/>
</dbReference>
<reference evidence="7" key="1">
    <citation type="journal article" date="2019" name="Int. J. Syst. Evol. Microbiol.">
        <title>The Global Catalogue of Microorganisms (GCM) 10K type strain sequencing project: providing services to taxonomists for standard genome sequencing and annotation.</title>
        <authorList>
            <consortium name="The Broad Institute Genomics Platform"/>
            <consortium name="The Broad Institute Genome Sequencing Center for Infectious Disease"/>
            <person name="Wu L."/>
            <person name="Ma J."/>
        </authorList>
    </citation>
    <scope>NUCLEOTIDE SEQUENCE [LARGE SCALE GENOMIC DNA]</scope>
    <source>
        <strain evidence="7">CGMCC 4.7357</strain>
    </source>
</reference>
<dbReference type="PANTHER" id="PTHR21237">
    <property type="entry name" value="GRPE PROTEIN"/>
    <property type="match status" value="1"/>
</dbReference>
<dbReference type="HAMAP" id="MF_01151">
    <property type="entry name" value="GrpE"/>
    <property type="match status" value="1"/>
</dbReference>
<protein>
    <recommendedName>
        <fullName evidence="3">Protein GrpE</fullName>
    </recommendedName>
    <alternativeName>
        <fullName evidence="3">HSP-70 cofactor</fullName>
    </alternativeName>
</protein>
<evidence type="ECO:0000313" key="6">
    <source>
        <dbReference type="EMBL" id="MFC4666917.1"/>
    </source>
</evidence>
<comment type="subcellular location">
    <subcellularLocation>
        <location evidence="3">Cytoplasm</location>
    </subcellularLocation>
</comment>
<dbReference type="EMBL" id="JBHSGO010000217">
    <property type="protein sequence ID" value="MFC4666917.1"/>
    <property type="molecule type" value="Genomic_DNA"/>
</dbReference>
<keyword evidence="2 3" id="KW-0143">Chaperone</keyword>
<comment type="similarity">
    <text evidence="1 3 4">Belongs to the GrpE family.</text>
</comment>
<feature type="region of interest" description="Disordered" evidence="5">
    <location>
        <begin position="1"/>
        <end position="47"/>
    </location>
</feature>
<comment type="caution">
    <text evidence="6">The sequence shown here is derived from an EMBL/GenBank/DDBJ whole genome shotgun (WGS) entry which is preliminary data.</text>
</comment>
<keyword evidence="7" id="KW-1185">Reference proteome</keyword>
<comment type="function">
    <text evidence="3">Participates actively in the response to hyperosmotic and heat shock by preventing the aggregation of stress-denatured proteins, in association with DnaK and GrpE. It is the nucleotide exchange factor for DnaK and may function as a thermosensor. Unfolded proteins bind initially to DnaJ; upon interaction with the DnaJ-bound protein, DnaK hydrolyzes its bound ATP, resulting in the formation of a stable complex. GrpE releases ADP from DnaK; ATP binding to DnaK triggers the release of the substrate protein, thus completing the reaction cycle. Several rounds of ATP-dependent interactions between DnaJ, DnaK and GrpE are required for fully efficient folding.</text>
</comment>
<organism evidence="6 7">
    <name type="scientific">Falsiporphyromonas endometrii</name>
    <dbReference type="NCBI Taxonomy" id="1387297"/>
    <lineage>
        <taxon>Bacteria</taxon>
        <taxon>Pseudomonadati</taxon>
        <taxon>Bacteroidota</taxon>
        <taxon>Bacteroidia</taxon>
        <taxon>Bacteroidales</taxon>
        <taxon>Porphyromonadaceae</taxon>
        <taxon>Falsiporphyromonas</taxon>
    </lineage>
</organism>
<feature type="compositionally biased region" description="Acidic residues" evidence="5">
    <location>
        <begin position="29"/>
        <end position="44"/>
    </location>
</feature>
<dbReference type="RefSeq" id="WP_380080469.1">
    <property type="nucleotide sequence ID" value="NZ_JBHSGO010000217.1"/>
</dbReference>
<evidence type="ECO:0000256" key="4">
    <source>
        <dbReference type="RuleBase" id="RU004478"/>
    </source>
</evidence>
<dbReference type="PANTHER" id="PTHR21237:SF23">
    <property type="entry name" value="GRPE PROTEIN HOMOLOG, MITOCHONDRIAL"/>
    <property type="match status" value="1"/>
</dbReference>
<dbReference type="InterPro" id="IPR009012">
    <property type="entry name" value="GrpE_head"/>
</dbReference>
<proteinExistence type="inferred from homology"/>
<name>A0ABV9KA27_9PORP</name>
<gene>
    <name evidence="3" type="primary">grpE</name>
    <name evidence="6" type="ORF">ACFO3G_09955</name>
</gene>
<dbReference type="Pfam" id="PF01025">
    <property type="entry name" value="GrpE"/>
    <property type="match status" value="1"/>
</dbReference>
<dbReference type="SUPFAM" id="SSF58014">
    <property type="entry name" value="Coiled-coil domain of nucleotide exchange factor GrpE"/>
    <property type="match status" value="1"/>
</dbReference>
<comment type="subunit">
    <text evidence="3">Homodimer.</text>
</comment>
<dbReference type="Gene3D" id="2.30.22.10">
    <property type="entry name" value="Head domain of nucleotide exchange factor GrpE"/>
    <property type="match status" value="1"/>
</dbReference>
<keyword evidence="3" id="KW-0963">Cytoplasm</keyword>
<sequence length="192" mass="21787">MSEQESKKEQVEQEEKLNDEATEQKETVDQPEENETTETPELTDEEKIAEELNVLKNDHIRLMAEFDNYRKRTLKEKSDLIKYGGEKALKELLPVVDDMERAISNMNAVDEASKAIFEGIELIHKKFMDYLSTQGVKPIVAIGETFDDSLFEAIAMVPAPNPEMVGKVIDCTRTGYMLNDKVLRFAAVVVGQ</sequence>
<evidence type="ECO:0000313" key="7">
    <source>
        <dbReference type="Proteomes" id="UP001596020"/>
    </source>
</evidence>
<keyword evidence="3" id="KW-0346">Stress response</keyword>
<feature type="compositionally biased region" description="Basic and acidic residues" evidence="5">
    <location>
        <begin position="1"/>
        <end position="28"/>
    </location>
</feature>
<dbReference type="InterPro" id="IPR013805">
    <property type="entry name" value="GrpE_CC"/>
</dbReference>
<evidence type="ECO:0000256" key="2">
    <source>
        <dbReference type="ARBA" id="ARBA00023186"/>
    </source>
</evidence>
<dbReference type="CDD" id="cd00446">
    <property type="entry name" value="GrpE"/>
    <property type="match status" value="1"/>
</dbReference>
<dbReference type="Gene3D" id="3.90.20.20">
    <property type="match status" value="1"/>
</dbReference>
<evidence type="ECO:0000256" key="3">
    <source>
        <dbReference type="HAMAP-Rule" id="MF_01151"/>
    </source>
</evidence>